<organism evidence="1 2">
    <name type="scientific">Euphydryas editha</name>
    <name type="common">Edith's checkerspot</name>
    <dbReference type="NCBI Taxonomy" id="104508"/>
    <lineage>
        <taxon>Eukaryota</taxon>
        <taxon>Metazoa</taxon>
        <taxon>Ecdysozoa</taxon>
        <taxon>Arthropoda</taxon>
        <taxon>Hexapoda</taxon>
        <taxon>Insecta</taxon>
        <taxon>Pterygota</taxon>
        <taxon>Neoptera</taxon>
        <taxon>Endopterygota</taxon>
        <taxon>Lepidoptera</taxon>
        <taxon>Glossata</taxon>
        <taxon>Ditrysia</taxon>
        <taxon>Papilionoidea</taxon>
        <taxon>Nymphalidae</taxon>
        <taxon>Nymphalinae</taxon>
        <taxon>Euphydryas</taxon>
    </lineage>
</organism>
<gene>
    <name evidence="1" type="ORF">EEDITHA_LOCUS17938</name>
</gene>
<protein>
    <submittedName>
        <fullName evidence="1">Uncharacterized protein</fullName>
    </submittedName>
</protein>
<dbReference type="EMBL" id="CAKOGL010000026">
    <property type="protein sequence ID" value="CAH2103426.1"/>
    <property type="molecule type" value="Genomic_DNA"/>
</dbReference>
<name>A0AAU9UV66_EUPED</name>
<comment type="caution">
    <text evidence="1">The sequence shown here is derived from an EMBL/GenBank/DDBJ whole genome shotgun (WGS) entry which is preliminary data.</text>
</comment>
<evidence type="ECO:0000313" key="1">
    <source>
        <dbReference type="EMBL" id="CAH2103426.1"/>
    </source>
</evidence>
<proteinExistence type="predicted"/>
<sequence length="335" mass="38066">MRPLNGATLRNREVPGALDRIPSVPPSRSLAVGSSSSAIATVQLLLPTFPGCTTRRSPTVAPQSYRYLGMSKWGAGGGYETGDFRGLFWTADKISTELLVGRQQAYNSWVISTLWYTFGVLRQTQSELVAVDKRVCTTKSHASPEIFGRENVSPPYPWPKRNGEDRFYLAPLTGMEKELHGRFYKTLQAPHVDVKTSVQWLQFGDLFGETEGFICAIQDQVVKTNNYRKHILKDGTPDFYRTCRLRHLDMCFRGVQRLPALSTCTDITKPPRFFFKNLLQCTVFWNRGKDETEKKRKYLDRAYEIFDMWALESAEIIPIVISANDLIPVSLAQHL</sequence>
<evidence type="ECO:0000313" key="2">
    <source>
        <dbReference type="Proteomes" id="UP001153954"/>
    </source>
</evidence>
<dbReference type="AlphaFoldDB" id="A0AAU9UV66"/>
<accession>A0AAU9UV66</accession>
<keyword evidence="2" id="KW-1185">Reference proteome</keyword>
<reference evidence="1" key="1">
    <citation type="submission" date="2022-03" db="EMBL/GenBank/DDBJ databases">
        <authorList>
            <person name="Tunstrom K."/>
        </authorList>
    </citation>
    <scope>NUCLEOTIDE SEQUENCE</scope>
</reference>
<dbReference type="Proteomes" id="UP001153954">
    <property type="component" value="Unassembled WGS sequence"/>
</dbReference>